<dbReference type="AlphaFoldDB" id="A0A4D6YEF0"/>
<dbReference type="SMART" id="SM00900">
    <property type="entry name" value="FMN_bind"/>
    <property type="match status" value="1"/>
</dbReference>
<dbReference type="GO" id="GO:0005886">
    <property type="term" value="C:plasma membrane"/>
    <property type="evidence" value="ECO:0007669"/>
    <property type="project" value="UniProtKB-SubCell"/>
</dbReference>
<keyword evidence="6" id="KW-1278">Translocase</keyword>
<evidence type="ECO:0000256" key="2">
    <source>
        <dbReference type="ARBA" id="ARBA00022553"/>
    </source>
</evidence>
<dbReference type="OrthoDB" id="9784165at2"/>
<feature type="transmembrane region" description="Helical" evidence="7">
    <location>
        <begin position="12"/>
        <end position="33"/>
    </location>
</feature>
<accession>A0A4D6YEF0</accession>
<keyword evidence="3 6" id="KW-0285">Flavoprotein</keyword>
<evidence type="ECO:0000256" key="5">
    <source>
        <dbReference type="ARBA" id="ARBA00022982"/>
    </source>
</evidence>
<evidence type="ECO:0000256" key="7">
    <source>
        <dbReference type="SAM" id="Phobius"/>
    </source>
</evidence>
<feature type="domain" description="FMN-binding" evidence="8">
    <location>
        <begin position="106"/>
        <end position="198"/>
    </location>
</feature>
<sequence length="205" mass="23454">MATNVYKTYKSTFKNAILISIISTFLVSSTIFIHNSTKNKILYQTEKENKKLMDQVIPKKLFNTVNKKLYWVKNTLLGDHEYHDLWLFFDKKCPKFAVIKSIAPDGYSGSIHMLISSDFNGKIIRVRILSHKETPGIGDKIELSVSDWINCFSGLTIKSLKDKQLSLRKYGGKIDQFTGATITPQAVTNAVKRTVFFVKKIPFMF</sequence>
<dbReference type="PANTHER" id="PTHR36118">
    <property type="entry name" value="ION-TRANSLOCATING OXIDOREDUCTASE COMPLEX SUBUNIT G"/>
    <property type="match status" value="1"/>
</dbReference>
<comment type="subunit">
    <text evidence="6">The complex is composed of six subunits: RnfA, RnfB, RnfC, RnfD, RnfE and RnfG.</text>
</comment>
<evidence type="ECO:0000313" key="10">
    <source>
        <dbReference type="Proteomes" id="UP000298673"/>
    </source>
</evidence>
<reference evidence="9 10" key="2">
    <citation type="submission" date="2019-05" db="EMBL/GenBank/DDBJ databases">
        <title>Genome evolution of the obligate endosymbiont Buchnera aphidicola.</title>
        <authorList>
            <person name="Moran N.A."/>
        </authorList>
    </citation>
    <scope>NUCLEOTIDE SEQUENCE [LARGE SCALE GENOMIC DNA]</scope>
    <source>
        <strain evidence="9 10">Mst</strain>
    </source>
</reference>
<proteinExistence type="inferred from homology"/>
<evidence type="ECO:0000259" key="8">
    <source>
        <dbReference type="SMART" id="SM00900"/>
    </source>
</evidence>
<dbReference type="HAMAP" id="MF_00479">
    <property type="entry name" value="RsxG_RnfG"/>
    <property type="match status" value="1"/>
</dbReference>
<evidence type="ECO:0000313" key="9">
    <source>
        <dbReference type="EMBL" id="QCI24218.1"/>
    </source>
</evidence>
<comment type="subcellular location">
    <subcellularLocation>
        <location evidence="6">Cell inner membrane</location>
        <topology evidence="6">Single-pass membrane protein</topology>
    </subcellularLocation>
</comment>
<dbReference type="PANTHER" id="PTHR36118:SF1">
    <property type="entry name" value="ION-TRANSLOCATING OXIDOREDUCTASE COMPLEX SUBUNIT G"/>
    <property type="match status" value="1"/>
</dbReference>
<keyword evidence="6 7" id="KW-0812">Transmembrane</keyword>
<keyword evidence="6 7" id="KW-1133">Transmembrane helix</keyword>
<keyword evidence="5 6" id="KW-0249">Electron transport</keyword>
<organism evidence="9 10">
    <name type="scientific">Buchnera aphidicola</name>
    <name type="common">Muscaphis stroyani</name>
    <dbReference type="NCBI Taxonomy" id="1241869"/>
    <lineage>
        <taxon>Bacteria</taxon>
        <taxon>Pseudomonadati</taxon>
        <taxon>Pseudomonadota</taxon>
        <taxon>Gammaproteobacteria</taxon>
        <taxon>Enterobacterales</taxon>
        <taxon>Erwiniaceae</taxon>
        <taxon>Buchnera</taxon>
    </lineage>
</organism>
<dbReference type="NCBIfam" id="NF002519">
    <property type="entry name" value="PRK01908.1"/>
    <property type="match status" value="1"/>
</dbReference>
<keyword evidence="6" id="KW-0997">Cell inner membrane</keyword>
<keyword evidence="6" id="KW-1003">Cell membrane</keyword>
<protein>
    <recommendedName>
        <fullName evidence="6">Ion-translocating oxidoreductase complex subunit G</fullName>
        <ecNumber evidence="6">7.-.-.-</ecNumber>
    </recommendedName>
    <alternativeName>
        <fullName evidence="6">Rnf electron transport complex subunit G</fullName>
    </alternativeName>
</protein>
<dbReference type="GO" id="GO:0010181">
    <property type="term" value="F:FMN binding"/>
    <property type="evidence" value="ECO:0007669"/>
    <property type="project" value="InterPro"/>
</dbReference>
<keyword evidence="1 6" id="KW-0813">Transport</keyword>
<evidence type="ECO:0000256" key="4">
    <source>
        <dbReference type="ARBA" id="ARBA00022643"/>
    </source>
</evidence>
<dbReference type="EMBL" id="CP034861">
    <property type="protein sequence ID" value="QCI24218.1"/>
    <property type="molecule type" value="Genomic_DNA"/>
</dbReference>
<keyword evidence="2 6" id="KW-0597">Phosphoprotein</keyword>
<gene>
    <name evidence="9" type="primary">rsxG</name>
    <name evidence="6" type="synonym">rnfG</name>
    <name evidence="9" type="ORF">D9V75_00545</name>
</gene>
<evidence type="ECO:0000256" key="6">
    <source>
        <dbReference type="HAMAP-Rule" id="MF_00479"/>
    </source>
</evidence>
<comment type="function">
    <text evidence="6">Part of a membrane-bound complex that couples electron transfer with translocation of ions across the membrane.</text>
</comment>
<dbReference type="RefSeq" id="WP_158343241.1">
    <property type="nucleotide sequence ID" value="NZ_CP034861.1"/>
</dbReference>
<dbReference type="Proteomes" id="UP000298673">
    <property type="component" value="Chromosome"/>
</dbReference>
<evidence type="ECO:0000256" key="3">
    <source>
        <dbReference type="ARBA" id="ARBA00022630"/>
    </source>
</evidence>
<evidence type="ECO:0000256" key="1">
    <source>
        <dbReference type="ARBA" id="ARBA00022448"/>
    </source>
</evidence>
<keyword evidence="6 7" id="KW-0472">Membrane</keyword>
<dbReference type="GO" id="GO:0022900">
    <property type="term" value="P:electron transport chain"/>
    <property type="evidence" value="ECO:0007669"/>
    <property type="project" value="UniProtKB-UniRule"/>
</dbReference>
<comment type="cofactor">
    <cofactor evidence="6">
        <name>FMN</name>
        <dbReference type="ChEBI" id="CHEBI:58210"/>
    </cofactor>
</comment>
<reference evidence="9 10" key="1">
    <citation type="submission" date="2018-12" db="EMBL/GenBank/DDBJ databases">
        <authorList>
            <person name="Chong R.A."/>
        </authorList>
    </citation>
    <scope>NUCLEOTIDE SEQUENCE [LARGE SCALE GENOMIC DNA]</scope>
    <source>
        <strain evidence="9 10">Mst</strain>
    </source>
</reference>
<keyword evidence="4 6" id="KW-0288">FMN</keyword>
<dbReference type="GO" id="GO:0009055">
    <property type="term" value="F:electron transfer activity"/>
    <property type="evidence" value="ECO:0007669"/>
    <property type="project" value="InterPro"/>
</dbReference>
<comment type="similarity">
    <text evidence="6">Belongs to the RnfG family.</text>
</comment>
<name>A0A4D6YEF0_9GAMM</name>
<dbReference type="PIRSF" id="PIRSF006091">
    <property type="entry name" value="E_trnsport_RnfG"/>
    <property type="match status" value="1"/>
</dbReference>
<dbReference type="EC" id="7.-.-.-" evidence="6"/>
<dbReference type="InterPro" id="IPR010209">
    <property type="entry name" value="Ion_transpt_RnfG/RsxG"/>
</dbReference>
<feature type="modified residue" description="FMN phosphoryl threonine" evidence="6">
    <location>
        <position position="181"/>
    </location>
</feature>
<dbReference type="Pfam" id="PF04205">
    <property type="entry name" value="FMN_bind"/>
    <property type="match status" value="1"/>
</dbReference>
<dbReference type="InterPro" id="IPR007329">
    <property type="entry name" value="FMN-bd"/>
</dbReference>
<dbReference type="NCBIfam" id="TIGR01947">
    <property type="entry name" value="rnfG"/>
    <property type="match status" value="1"/>
</dbReference>